<sequence length="189" mass="21595">MVVKQQDTGKSVFENCAADFHAFQGLCISAKDSKQHDFSQRSVAIIGANQDSVSQLDKIAQVASQVKVFQIEPHFVLPSTERGIHRLISHPLVFKNRRLFNNRVKNILALRFLDAQVVDTWLKRQLTPNIADTQHAYFKSDSYYAALQRDNCQLITWPIARIAEHSIYTIDGSEYKVDVIITTHRNPEK</sequence>
<evidence type="ECO:0000313" key="1">
    <source>
        <dbReference type="EMBL" id="MDV4315955.1"/>
    </source>
</evidence>
<name>A0A6C0Y1H1_9GAMM</name>
<dbReference type="EMBL" id="CP048654">
    <property type="protein sequence ID" value="QOW43960.1"/>
    <property type="molecule type" value="Genomic_DNA"/>
</dbReference>
<dbReference type="PANTHER" id="PTHR42877:SF4">
    <property type="entry name" value="FAD_NAD(P)-BINDING DOMAIN-CONTAINING PROTEIN-RELATED"/>
    <property type="match status" value="1"/>
</dbReference>
<reference evidence="3 5" key="2">
    <citation type="submission" date="2020-02" db="EMBL/GenBank/DDBJ databases">
        <title>Tigecycline-resistant Acinetobacter species from pigs and migratory birds.</title>
        <authorList>
            <person name="Chen C."/>
            <person name="Sun J."/>
            <person name="Liao X.-P."/>
            <person name="Liu Y.-H."/>
        </authorList>
    </citation>
    <scope>NUCLEOTIDE SEQUENCE [LARGE SCALE GENOMIC DNA]</scope>
    <source>
        <strain evidence="3 5">C15_T</strain>
    </source>
</reference>
<organism evidence="2 4">
    <name type="scientific">Acinetobacter indicus</name>
    <dbReference type="NCBI Taxonomy" id="756892"/>
    <lineage>
        <taxon>Bacteria</taxon>
        <taxon>Pseudomonadati</taxon>
        <taxon>Pseudomonadota</taxon>
        <taxon>Gammaproteobacteria</taxon>
        <taxon>Moraxellales</taxon>
        <taxon>Moraxellaceae</taxon>
        <taxon>Acinetobacter</taxon>
    </lineage>
</organism>
<evidence type="ECO:0000313" key="4">
    <source>
        <dbReference type="Proteomes" id="UP000503440"/>
    </source>
</evidence>
<dbReference type="Proteomes" id="UP000503440">
    <property type="component" value="Chromosome"/>
</dbReference>
<dbReference type="InterPro" id="IPR051209">
    <property type="entry name" value="FAD-bind_Monooxygenase_sf"/>
</dbReference>
<gene>
    <name evidence="2" type="ORF">FSC09_06010</name>
    <name evidence="3" type="ORF">G0027_14590</name>
    <name evidence="1" type="ORF">MSG88_09295</name>
</gene>
<evidence type="ECO:0000313" key="2">
    <source>
        <dbReference type="EMBL" id="QIC69988.1"/>
    </source>
</evidence>
<dbReference type="Proteomes" id="UP001284654">
    <property type="component" value="Unassembled WGS sequence"/>
</dbReference>
<protein>
    <submittedName>
        <fullName evidence="2">Flavoprotein</fullName>
    </submittedName>
</protein>
<dbReference type="AlphaFoldDB" id="A0A6C0Y1H1"/>
<evidence type="ECO:0000313" key="3">
    <source>
        <dbReference type="EMBL" id="QOW43960.1"/>
    </source>
</evidence>
<dbReference type="Proteomes" id="UP000593812">
    <property type="component" value="Chromosome"/>
</dbReference>
<reference evidence="1" key="3">
    <citation type="submission" date="2023-10" db="EMBL/GenBank/DDBJ databases">
        <authorList>
            <person name="Sykes E.M.E."/>
            <person name="Khan I.U.H."/>
            <person name="Kumar A."/>
        </authorList>
    </citation>
    <scope>NUCLEOTIDE SEQUENCE</scope>
    <source>
        <strain evidence="1">IK5</strain>
    </source>
</reference>
<accession>A0A6C0Y1H1</accession>
<dbReference type="PANTHER" id="PTHR42877">
    <property type="entry name" value="L-ORNITHINE N(5)-MONOOXYGENASE-RELATED"/>
    <property type="match status" value="1"/>
</dbReference>
<dbReference type="SUPFAM" id="SSF51905">
    <property type="entry name" value="FAD/NAD(P)-binding domain"/>
    <property type="match status" value="1"/>
</dbReference>
<dbReference type="EMBL" id="CP044455">
    <property type="protein sequence ID" value="QIC69988.1"/>
    <property type="molecule type" value="Genomic_DNA"/>
</dbReference>
<dbReference type="EMBL" id="JAWJYY010000001">
    <property type="protein sequence ID" value="MDV4315955.1"/>
    <property type="molecule type" value="Genomic_DNA"/>
</dbReference>
<dbReference type="InterPro" id="IPR036188">
    <property type="entry name" value="FAD/NAD-bd_sf"/>
</dbReference>
<proteinExistence type="predicted"/>
<reference evidence="2 4" key="1">
    <citation type="submission" date="2019-09" db="EMBL/GenBank/DDBJ databases">
        <title>Non-baumannii Acinetobacter spp. carrying blaNDM-1 isolated in China.</title>
        <authorList>
            <person name="Cui C."/>
            <person name="Chen C."/>
            <person name="Sun J."/>
            <person name="Liu Y."/>
        </authorList>
    </citation>
    <scope>NUCLEOTIDE SEQUENCE [LARGE SCALE GENOMIC DNA]</scope>
    <source>
        <strain evidence="2 4">B18</strain>
    </source>
</reference>
<evidence type="ECO:0000313" key="5">
    <source>
        <dbReference type="Proteomes" id="UP000593812"/>
    </source>
</evidence>
<dbReference type="RefSeq" id="WP_005178717.1">
    <property type="nucleotide sequence ID" value="NZ_CAXNYR010000006.1"/>
</dbReference>